<evidence type="ECO:0000256" key="1">
    <source>
        <dbReference type="SAM" id="SignalP"/>
    </source>
</evidence>
<dbReference type="RefSeq" id="WP_144900542.1">
    <property type="nucleotide sequence ID" value="NZ_VLKN01000009.1"/>
</dbReference>
<sequence>MRAIANGWWLSIILCLLAMASARAAQIDTVHSRLGFSLQTRWGQRLEGRFPQYEGEIVELGDGRHRVQLRLAAGAVEIEDSERYSRFARGPRFFDAGQFPTIEFISEPYEPSLLQNGGTLGGRVTIRGVTRREVFTIAPTTCERPARDCDVVAQGSVRRENYGITGFGLAIHNRVHFYLNVRVRDGQQA</sequence>
<dbReference type="PANTHER" id="PTHR34406">
    <property type="entry name" value="PROTEIN YCEI"/>
    <property type="match status" value="1"/>
</dbReference>
<dbReference type="AlphaFoldDB" id="A0A562KWN5"/>
<dbReference type="InterPro" id="IPR007372">
    <property type="entry name" value="Lipid/polyisoprenoid-bd_YceI"/>
</dbReference>
<evidence type="ECO:0000259" key="2">
    <source>
        <dbReference type="SMART" id="SM00867"/>
    </source>
</evidence>
<dbReference type="InterPro" id="IPR036761">
    <property type="entry name" value="TTHA0802/YceI-like_sf"/>
</dbReference>
<name>A0A562KWN5_9GAMM</name>
<feature type="signal peptide" evidence="1">
    <location>
        <begin position="1"/>
        <end position="24"/>
    </location>
</feature>
<feature type="chain" id="PRO_5022039564" evidence="1">
    <location>
        <begin position="25"/>
        <end position="189"/>
    </location>
</feature>
<dbReference type="EMBL" id="VLKN01000009">
    <property type="protein sequence ID" value="TWH99757.1"/>
    <property type="molecule type" value="Genomic_DNA"/>
</dbReference>
<protein>
    <submittedName>
        <fullName evidence="3">Polyisoprenoid-binding protein YceI</fullName>
    </submittedName>
</protein>
<keyword evidence="4" id="KW-1185">Reference proteome</keyword>
<dbReference type="PANTHER" id="PTHR34406:SF1">
    <property type="entry name" value="PROTEIN YCEI"/>
    <property type="match status" value="1"/>
</dbReference>
<feature type="domain" description="Lipid/polyisoprenoid-binding YceI-like" evidence="2">
    <location>
        <begin position="24"/>
        <end position="184"/>
    </location>
</feature>
<accession>A0A562KWN5</accession>
<dbReference type="Gene3D" id="2.40.128.110">
    <property type="entry name" value="Lipid/polyisoprenoid-binding, YceI-like"/>
    <property type="match status" value="1"/>
</dbReference>
<dbReference type="SMART" id="SM00867">
    <property type="entry name" value="YceI"/>
    <property type="match status" value="1"/>
</dbReference>
<comment type="caution">
    <text evidence="3">The sequence shown here is derived from an EMBL/GenBank/DDBJ whole genome shotgun (WGS) entry which is preliminary data.</text>
</comment>
<dbReference type="SUPFAM" id="SSF101874">
    <property type="entry name" value="YceI-like"/>
    <property type="match status" value="1"/>
</dbReference>
<keyword evidence="1" id="KW-0732">Signal</keyword>
<gene>
    <name evidence="3" type="ORF">IP90_03065</name>
</gene>
<evidence type="ECO:0000313" key="4">
    <source>
        <dbReference type="Proteomes" id="UP000315167"/>
    </source>
</evidence>
<dbReference type="Pfam" id="PF04264">
    <property type="entry name" value="YceI"/>
    <property type="match status" value="1"/>
</dbReference>
<dbReference type="Proteomes" id="UP000315167">
    <property type="component" value="Unassembled WGS sequence"/>
</dbReference>
<reference evidence="3 4" key="1">
    <citation type="journal article" date="2015" name="Stand. Genomic Sci.">
        <title>Genomic Encyclopedia of Bacterial and Archaeal Type Strains, Phase III: the genomes of soil and plant-associated and newly described type strains.</title>
        <authorList>
            <person name="Whitman W.B."/>
            <person name="Woyke T."/>
            <person name="Klenk H.P."/>
            <person name="Zhou Y."/>
            <person name="Lilburn T.G."/>
            <person name="Beck B.J."/>
            <person name="De Vos P."/>
            <person name="Vandamme P."/>
            <person name="Eisen J.A."/>
            <person name="Garrity G."/>
            <person name="Hugenholtz P."/>
            <person name="Kyrpides N.C."/>
        </authorList>
    </citation>
    <scope>NUCLEOTIDE SEQUENCE [LARGE SCALE GENOMIC DNA]</scope>
    <source>
        <strain evidence="3 4">CGMCC 1.10821</strain>
    </source>
</reference>
<organism evidence="3 4">
    <name type="scientific">Luteimonas cucumeris</name>
    <dbReference type="NCBI Taxonomy" id="985012"/>
    <lineage>
        <taxon>Bacteria</taxon>
        <taxon>Pseudomonadati</taxon>
        <taxon>Pseudomonadota</taxon>
        <taxon>Gammaproteobacteria</taxon>
        <taxon>Lysobacterales</taxon>
        <taxon>Lysobacteraceae</taxon>
        <taxon>Luteimonas</taxon>
    </lineage>
</organism>
<dbReference type="OrthoDB" id="5966233at2"/>
<proteinExistence type="predicted"/>
<evidence type="ECO:0000313" key="3">
    <source>
        <dbReference type="EMBL" id="TWH99757.1"/>
    </source>
</evidence>